<dbReference type="Proteomes" id="UP001528912">
    <property type="component" value="Unassembled WGS sequence"/>
</dbReference>
<evidence type="ECO:0000313" key="3">
    <source>
        <dbReference type="Proteomes" id="UP001528912"/>
    </source>
</evidence>
<comment type="caution">
    <text evidence="2">The sequence shown here is derived from an EMBL/GenBank/DDBJ whole genome shotgun (WGS) entry which is preliminary data.</text>
</comment>
<dbReference type="PANTHER" id="PTHR12126">
    <property type="entry name" value="NADH-UBIQUINONE OXIDOREDUCTASE 39 KDA SUBUNIT-RELATED"/>
    <property type="match status" value="1"/>
</dbReference>
<organism evidence="2 3">
    <name type="scientific">Luteipulveratus flavus</name>
    <dbReference type="NCBI Taxonomy" id="3031728"/>
    <lineage>
        <taxon>Bacteria</taxon>
        <taxon>Bacillati</taxon>
        <taxon>Actinomycetota</taxon>
        <taxon>Actinomycetes</taxon>
        <taxon>Micrococcales</taxon>
        <taxon>Dermacoccaceae</taxon>
        <taxon>Luteipulveratus</taxon>
    </lineage>
</organism>
<dbReference type="RefSeq" id="WP_277190726.1">
    <property type="nucleotide sequence ID" value="NZ_JAROAV010000006.1"/>
</dbReference>
<evidence type="ECO:0000313" key="2">
    <source>
        <dbReference type="EMBL" id="MDF8262922.1"/>
    </source>
</evidence>
<protein>
    <submittedName>
        <fullName evidence="2">NAD(P)H-binding protein</fullName>
    </submittedName>
</protein>
<dbReference type="InterPro" id="IPR036291">
    <property type="entry name" value="NAD(P)-bd_dom_sf"/>
</dbReference>
<proteinExistence type="predicted"/>
<dbReference type="PANTHER" id="PTHR12126:SF11">
    <property type="entry name" value="NADH DEHYDROGENASE [UBIQUINONE] 1 ALPHA SUBCOMPLEX SUBUNIT 9, MITOCHONDRIAL"/>
    <property type="match status" value="1"/>
</dbReference>
<feature type="domain" description="NAD-dependent epimerase/dehydratase" evidence="1">
    <location>
        <begin position="22"/>
        <end position="122"/>
    </location>
</feature>
<name>A0ABT6C3Q9_9MICO</name>
<dbReference type="EMBL" id="JAROAV010000006">
    <property type="protein sequence ID" value="MDF8262922.1"/>
    <property type="molecule type" value="Genomic_DNA"/>
</dbReference>
<reference evidence="2 3" key="1">
    <citation type="submission" date="2023-03" db="EMBL/GenBank/DDBJ databases">
        <title>YIM 133296 draft genome.</title>
        <authorList>
            <person name="Xiong L."/>
        </authorList>
    </citation>
    <scope>NUCLEOTIDE SEQUENCE [LARGE SCALE GENOMIC DNA]</scope>
    <source>
        <strain evidence="2 3">YIM 133296</strain>
    </source>
</reference>
<dbReference type="SUPFAM" id="SSF51735">
    <property type="entry name" value="NAD(P)-binding Rossmann-fold domains"/>
    <property type="match status" value="1"/>
</dbReference>
<accession>A0ABT6C3Q9</accession>
<dbReference type="Pfam" id="PF01370">
    <property type="entry name" value="Epimerase"/>
    <property type="match status" value="1"/>
</dbReference>
<sequence length="274" mass="29098">MTDPTEPPAWVEGVPGIGRTPVLVTGGTGTLGGFVVAELERSQVPARVLTRTPRQPRTEQVYGDLRTGEGLADAVEGVQAVVHCATHPTRPQEVDVDGTRRLLSVLSQVNPEAHVVHVSIVGAIAGPLPYYRAKVAAETAVTAWEGPRTIVRATQFHQLVERLTRVSVGPFGLGLHGLRFAPVDPVYVAGRLVDHALSEPRREPLELAGPEVLSAREIAVLTARVKGRPTPHVVTVPAVGAVLRALSRGSNLPGPDAERGGLPYAEWLAAQMDS</sequence>
<evidence type="ECO:0000259" key="1">
    <source>
        <dbReference type="Pfam" id="PF01370"/>
    </source>
</evidence>
<dbReference type="InterPro" id="IPR001509">
    <property type="entry name" value="Epimerase_deHydtase"/>
</dbReference>
<dbReference type="InterPro" id="IPR051207">
    <property type="entry name" value="ComplexI_NDUFA9_subunit"/>
</dbReference>
<gene>
    <name evidence="2" type="ORF">P4R38_01530</name>
</gene>
<keyword evidence="3" id="KW-1185">Reference proteome</keyword>
<dbReference type="Gene3D" id="3.40.50.720">
    <property type="entry name" value="NAD(P)-binding Rossmann-like Domain"/>
    <property type="match status" value="1"/>
</dbReference>